<comment type="catalytic activity">
    <reaction evidence="11">
        <text>K(+)(in) = K(+)(out)</text>
        <dbReference type="Rhea" id="RHEA:29463"/>
        <dbReference type="ChEBI" id="CHEBI:29103"/>
    </reaction>
</comment>
<dbReference type="EMBL" id="ADFV01022982">
    <property type="status" value="NOT_ANNOTATED_CDS"/>
    <property type="molecule type" value="Genomic_DNA"/>
</dbReference>
<dbReference type="AlphaFoldDB" id="A0A2I3H2C4"/>
<keyword evidence="5" id="KW-0631">Potassium channel</keyword>
<dbReference type="Pfam" id="PF07885">
    <property type="entry name" value="Ion_trans_2"/>
    <property type="match status" value="1"/>
</dbReference>
<dbReference type="EMBL" id="ADFV01022984">
    <property type="status" value="NOT_ANNOTATED_CDS"/>
    <property type="molecule type" value="Genomic_DNA"/>
</dbReference>
<feature type="region of interest" description="Disordered" evidence="12">
    <location>
        <begin position="883"/>
        <end position="902"/>
    </location>
</feature>
<dbReference type="EMBL" id="ADFV01022987">
    <property type="status" value="NOT_ANNOTATED_CDS"/>
    <property type="molecule type" value="Genomic_DNA"/>
</dbReference>
<dbReference type="GO" id="GO:0005886">
    <property type="term" value="C:plasma membrane"/>
    <property type="evidence" value="ECO:0007669"/>
    <property type="project" value="UniProtKB-SubCell"/>
</dbReference>
<dbReference type="EMBL" id="ADFV01022981">
    <property type="status" value="NOT_ANNOTATED_CDS"/>
    <property type="molecule type" value="Genomic_DNA"/>
</dbReference>
<dbReference type="EMBL" id="ADFV01022986">
    <property type="status" value="NOT_ANNOTATED_CDS"/>
    <property type="molecule type" value="Genomic_DNA"/>
</dbReference>
<evidence type="ECO:0000256" key="3">
    <source>
        <dbReference type="ARBA" id="ARBA00022538"/>
    </source>
</evidence>
<proteinExistence type="predicted"/>
<feature type="transmembrane region" description="Helical" evidence="13">
    <location>
        <begin position="112"/>
        <end position="132"/>
    </location>
</feature>
<dbReference type="FunFam" id="1.10.287.70:FF:000069">
    <property type="entry name" value="Potassium sodium-activated channel subfamily T member 1"/>
    <property type="match status" value="1"/>
</dbReference>
<dbReference type="FunFam" id="3.40.50.720:FF:000011">
    <property type="entry name" value="Potassium channel subfamily T member 1"/>
    <property type="match status" value="1"/>
</dbReference>
<dbReference type="EMBL" id="ADFV01022985">
    <property type="status" value="NOT_ANNOTATED_CDS"/>
    <property type="molecule type" value="Genomic_DNA"/>
</dbReference>
<dbReference type="InterPro" id="IPR047871">
    <property type="entry name" value="K_chnl_Slo-like"/>
</dbReference>
<sequence length="1001" mass="114911">RSPDLVIRPPRPPKVLGLQVLKLFFIKNQRSSLRIRLFNFSLKLLSCLLYIIRVLLENPSQGNEWSHIFWVNRSLPLWGLQVSVALISLFETILLGYLSYKGNIWEQILRIPFILEIINAVPFIISIFWPSLRNLFVPVFLNCWLAKHALENMINDLHRAIQRTQSAMFNQVLILISTLLCLIFTCICGIQHLERIGKKLNLFDSLYFCIVTFSTVGFGDVTPETWSSKLFVVAMICVALVVLPIQFEQLAYLWMERQKSGGNYSRHRAQTEKHVVLCVSSLKIDLLMDFLNEFYAHPRLQDYYVVILCPTEMDVQVRRVLQIPMWSQRVIYLQGSALKDQDLLRAKMDDAEACFILSSRCEVDRTSSDHQTILRAWAVKDFAPNCPLYVQILKPENKFHIKFADHVVCEEEFKYAMLALNCICPATSTLITLLVHTSRGQFGVCLIGVRREDNKNILLNPGPRYIMNSTDICFYINITKEENSAFKNQDQQRKSNVSRSFYHGPSRLPVHSIIASMACKTMSWAIFDPGATVCLPLLLTTSLSKYNCNTEVLIIMYAKGYPPYSPYIGSSPTFCHLLHEKVPFCCLRLDKSCQHNYYEDAKAYGFKNKLIIVAAETAGNGLYNFIVPLRAYYRPKKELNPIVLLLDNPLDDLLRCGVTFAANMVVVDKESTMSAEEDYMADAKTIVNVQTLFRLFSSLSIITELTHPANMRFMQFRAKDCYSLALSKLEKKERERGSNLAFMFRLPFAAGRVFSISMLDTLLYQSFVKDYMISITRLLLGLDTTPGSGFLCSMKITADDLWIRTYARLYQKLCSSTGDVPIGIYRTESQKLTTSESQISISVEEWEDTKDSKEQGHHRSNHRNSTSSDQSDHPLLRRKSMQWARRLSRKGPKHSGKTAEKITQQRLNLYRRSERQELAELVKNRMKHLGLSTVGYDEMNDHQSTLSYILINPSPDTRIELNDVVYLIRPDPLAYLPNSEPSRRNSICNVTGQDSREETQL</sequence>
<dbReference type="InterPro" id="IPR036291">
    <property type="entry name" value="NAD(P)-bd_dom_sf"/>
</dbReference>
<dbReference type="PANTHER" id="PTHR10027">
    <property type="entry name" value="CALCIUM-ACTIVATED POTASSIUM CHANNEL ALPHA CHAIN"/>
    <property type="match status" value="1"/>
</dbReference>
<dbReference type="InterPro" id="IPR003148">
    <property type="entry name" value="RCK_N"/>
</dbReference>
<keyword evidence="4 13" id="KW-0812">Transmembrane</keyword>
<evidence type="ECO:0000256" key="10">
    <source>
        <dbReference type="ARBA" id="ARBA00023303"/>
    </source>
</evidence>
<keyword evidence="10" id="KW-0407">Ion channel</keyword>
<evidence type="ECO:0000313" key="15">
    <source>
        <dbReference type="Ensembl" id="ENSNLEP00000037739.1"/>
    </source>
</evidence>
<evidence type="ECO:0000256" key="8">
    <source>
        <dbReference type="ARBA" id="ARBA00023065"/>
    </source>
</evidence>
<feature type="compositionally biased region" description="Polar residues" evidence="12">
    <location>
        <begin position="984"/>
        <end position="993"/>
    </location>
</feature>
<keyword evidence="8" id="KW-0406">Ion transport</keyword>
<dbReference type="Pfam" id="PF22614">
    <property type="entry name" value="Slo-like_RCK"/>
    <property type="match status" value="2"/>
</dbReference>
<evidence type="ECO:0000256" key="2">
    <source>
        <dbReference type="ARBA" id="ARBA00022448"/>
    </source>
</evidence>
<feature type="transmembrane region" description="Helical" evidence="13">
    <location>
        <begin position="76"/>
        <end position="100"/>
    </location>
</feature>
<keyword evidence="3" id="KW-0633">Potassium transport</keyword>
<dbReference type="Gene3D" id="1.10.287.70">
    <property type="match status" value="1"/>
</dbReference>
<keyword evidence="7 13" id="KW-1133">Transmembrane helix</keyword>
<dbReference type="Proteomes" id="UP000001073">
    <property type="component" value="Chromosome 9"/>
</dbReference>
<evidence type="ECO:0000256" key="1">
    <source>
        <dbReference type="ARBA" id="ARBA00004651"/>
    </source>
</evidence>
<protein>
    <submittedName>
        <fullName evidence="15">Potassium sodium-activated channel subfamily T member 2</fullName>
    </submittedName>
</protein>
<evidence type="ECO:0000256" key="9">
    <source>
        <dbReference type="ARBA" id="ARBA00023136"/>
    </source>
</evidence>
<dbReference type="EMBL" id="ADFV01022983">
    <property type="status" value="NOT_ANNOTATED_CDS"/>
    <property type="molecule type" value="Genomic_DNA"/>
</dbReference>
<feature type="compositionally biased region" description="Basic residues" evidence="12">
    <location>
        <begin position="883"/>
        <end position="896"/>
    </location>
</feature>
<evidence type="ECO:0000259" key="14">
    <source>
        <dbReference type="PROSITE" id="PS51201"/>
    </source>
</evidence>
<dbReference type="InterPro" id="IPR003929">
    <property type="entry name" value="K_chnl_BK_asu"/>
</dbReference>
<dbReference type="Pfam" id="PF03493">
    <property type="entry name" value="BK_channel_a"/>
    <property type="match status" value="1"/>
</dbReference>
<feature type="domain" description="RCK N-terminal" evidence="14">
    <location>
        <begin position="272"/>
        <end position="408"/>
    </location>
</feature>
<dbReference type="GO" id="GO:0005228">
    <property type="term" value="F:intracellular sodium-activated potassium channel activity"/>
    <property type="evidence" value="ECO:0007669"/>
    <property type="project" value="UniProtKB-ARBA"/>
</dbReference>
<organism evidence="15 16">
    <name type="scientific">Nomascus leucogenys</name>
    <name type="common">Northern white-cheeked gibbon</name>
    <name type="synonym">Hylobates leucogenys</name>
    <dbReference type="NCBI Taxonomy" id="61853"/>
    <lineage>
        <taxon>Eukaryota</taxon>
        <taxon>Metazoa</taxon>
        <taxon>Chordata</taxon>
        <taxon>Craniata</taxon>
        <taxon>Vertebrata</taxon>
        <taxon>Euteleostomi</taxon>
        <taxon>Mammalia</taxon>
        <taxon>Eutheria</taxon>
        <taxon>Euarchontoglires</taxon>
        <taxon>Primates</taxon>
        <taxon>Haplorrhini</taxon>
        <taxon>Catarrhini</taxon>
        <taxon>Hylobatidae</taxon>
        <taxon>Nomascus</taxon>
    </lineage>
</organism>
<accession>A0A2I3H2C4</accession>
<keyword evidence="16" id="KW-1185">Reference proteome</keyword>
<evidence type="ECO:0000256" key="11">
    <source>
        <dbReference type="ARBA" id="ARBA00034430"/>
    </source>
</evidence>
<dbReference type="EMBL" id="ADFV01022980">
    <property type="status" value="NOT_ANNOTATED_CDS"/>
    <property type="molecule type" value="Genomic_DNA"/>
</dbReference>
<reference evidence="15" key="2">
    <citation type="submission" date="2025-08" db="UniProtKB">
        <authorList>
            <consortium name="Ensembl"/>
        </authorList>
    </citation>
    <scope>IDENTIFICATION</scope>
</reference>
<dbReference type="InterPro" id="IPR013099">
    <property type="entry name" value="K_chnl_dom"/>
</dbReference>
<evidence type="ECO:0000256" key="13">
    <source>
        <dbReference type="SAM" id="Phobius"/>
    </source>
</evidence>
<feature type="transmembrane region" description="Helical" evidence="13">
    <location>
        <begin position="37"/>
        <end position="56"/>
    </location>
</feature>
<keyword evidence="6" id="KW-0630">Potassium</keyword>
<feature type="region of interest" description="Disordered" evidence="12">
    <location>
        <begin position="979"/>
        <end position="1001"/>
    </location>
</feature>
<evidence type="ECO:0000256" key="4">
    <source>
        <dbReference type="ARBA" id="ARBA00022692"/>
    </source>
</evidence>
<reference evidence="15 16" key="1">
    <citation type="submission" date="2012-10" db="EMBL/GenBank/DDBJ databases">
        <authorList>
            <consortium name="Gibbon Genome Sequencing Consortium"/>
        </authorList>
    </citation>
    <scope>NUCLEOTIDE SEQUENCE [LARGE SCALE GENOMIC DNA]</scope>
</reference>
<comment type="subcellular location">
    <subcellularLocation>
        <location evidence="1">Cell membrane</location>
        <topology evidence="1">Multi-pass membrane protein</topology>
    </subcellularLocation>
</comment>
<dbReference type="SUPFAM" id="SSF81324">
    <property type="entry name" value="Voltage-gated potassium channels"/>
    <property type="match status" value="1"/>
</dbReference>
<evidence type="ECO:0000313" key="16">
    <source>
        <dbReference type="Proteomes" id="UP000001073"/>
    </source>
</evidence>
<name>A0A2I3H2C4_NOMLE</name>
<keyword evidence="2" id="KW-0813">Transport</keyword>
<evidence type="ECO:0000256" key="7">
    <source>
        <dbReference type="ARBA" id="ARBA00022989"/>
    </source>
</evidence>
<feature type="transmembrane region" description="Helical" evidence="13">
    <location>
        <begin position="231"/>
        <end position="255"/>
    </location>
</feature>
<evidence type="ECO:0000256" key="5">
    <source>
        <dbReference type="ARBA" id="ARBA00022826"/>
    </source>
</evidence>
<dbReference type="PROSITE" id="PS51201">
    <property type="entry name" value="RCK_N"/>
    <property type="match status" value="1"/>
</dbReference>
<evidence type="ECO:0000256" key="12">
    <source>
        <dbReference type="SAM" id="MobiDB-lite"/>
    </source>
</evidence>
<feature type="region of interest" description="Disordered" evidence="12">
    <location>
        <begin position="843"/>
        <end position="876"/>
    </location>
</feature>
<keyword evidence="9 13" id="KW-0472">Membrane</keyword>
<feature type="transmembrane region" description="Helical" evidence="13">
    <location>
        <begin position="172"/>
        <end position="190"/>
    </location>
</feature>
<evidence type="ECO:0000256" key="6">
    <source>
        <dbReference type="ARBA" id="ARBA00022958"/>
    </source>
</evidence>
<dbReference type="Ensembl" id="ENSNLET00000045227.1">
    <property type="protein sequence ID" value="ENSNLEP00000037739.1"/>
    <property type="gene ID" value="ENSNLEG00000028906.1"/>
</dbReference>
<reference evidence="15" key="3">
    <citation type="submission" date="2025-09" db="UniProtKB">
        <authorList>
            <consortium name="Ensembl"/>
        </authorList>
    </citation>
    <scope>IDENTIFICATION</scope>
</reference>
<dbReference type="Gene3D" id="3.40.50.720">
    <property type="entry name" value="NAD(P)-binding Rossmann-like Domain"/>
    <property type="match status" value="1"/>
</dbReference>
<dbReference type="GeneTree" id="ENSGT00940000158746"/>
<dbReference type="EMBL" id="ADFV01022988">
    <property type="status" value="NOT_ANNOTATED_CDS"/>
    <property type="molecule type" value="Genomic_DNA"/>
</dbReference>
<gene>
    <name evidence="15" type="primary">KCNT2</name>
</gene>
<dbReference type="PANTHER" id="PTHR10027:SF9">
    <property type="entry name" value="POTASSIUM CHANNEL SUBFAMILY T MEMBER 2"/>
    <property type="match status" value="1"/>
</dbReference>
<dbReference type="GO" id="GO:0015271">
    <property type="term" value="F:outward rectifier potassium channel activity"/>
    <property type="evidence" value="ECO:0007669"/>
    <property type="project" value="TreeGrafter"/>
</dbReference>
<dbReference type="SUPFAM" id="SSF51735">
    <property type="entry name" value="NAD(P)-binding Rossmann-fold domains"/>
    <property type="match status" value="1"/>
</dbReference>